<evidence type="ECO:0000256" key="7">
    <source>
        <dbReference type="SAM" id="Phobius"/>
    </source>
</evidence>
<evidence type="ECO:0000259" key="8">
    <source>
        <dbReference type="PROSITE" id="PS51202"/>
    </source>
</evidence>
<dbReference type="PANTHER" id="PTHR43652">
    <property type="entry name" value="BASIC AMINO ACID ANTIPORTER YFCC-RELATED"/>
    <property type="match status" value="1"/>
</dbReference>
<dbReference type="Gene3D" id="3.30.70.1450">
    <property type="entry name" value="Regulator of K+ conductance, C-terminal domain"/>
    <property type="match status" value="2"/>
</dbReference>
<evidence type="ECO:0000256" key="3">
    <source>
        <dbReference type="ARBA" id="ARBA00022692"/>
    </source>
</evidence>
<keyword evidence="10" id="KW-1185">Reference proteome</keyword>
<feature type="transmembrane region" description="Helical" evidence="7">
    <location>
        <begin position="169"/>
        <end position="194"/>
    </location>
</feature>
<dbReference type="OrthoDB" id="9809303at2"/>
<feature type="transmembrane region" description="Helical" evidence="7">
    <location>
        <begin position="56"/>
        <end position="75"/>
    </location>
</feature>
<dbReference type="GO" id="GO:0005886">
    <property type="term" value="C:plasma membrane"/>
    <property type="evidence" value="ECO:0007669"/>
    <property type="project" value="TreeGrafter"/>
</dbReference>
<evidence type="ECO:0000313" key="10">
    <source>
        <dbReference type="Proteomes" id="UP000029264"/>
    </source>
</evidence>
<keyword evidence="6 7" id="KW-0472">Membrane</keyword>
<proteinExistence type="predicted"/>
<evidence type="ECO:0000256" key="1">
    <source>
        <dbReference type="ARBA" id="ARBA00004141"/>
    </source>
</evidence>
<keyword evidence="3 7" id="KW-0812">Transmembrane</keyword>
<dbReference type="STRING" id="1515746.HR45_12655"/>
<evidence type="ECO:0000256" key="2">
    <source>
        <dbReference type="ARBA" id="ARBA00022448"/>
    </source>
</evidence>
<comment type="subcellular location">
    <subcellularLocation>
        <location evidence="1">Membrane</location>
        <topology evidence="1">Multi-pass membrane protein</topology>
    </subcellularLocation>
</comment>
<dbReference type="InterPro" id="IPR006037">
    <property type="entry name" value="RCK_C"/>
</dbReference>
<dbReference type="GO" id="GO:0006813">
    <property type="term" value="P:potassium ion transport"/>
    <property type="evidence" value="ECO:0007669"/>
    <property type="project" value="InterPro"/>
</dbReference>
<dbReference type="PANTHER" id="PTHR43652:SF2">
    <property type="entry name" value="BASIC AMINO ACID ANTIPORTER YFCC-RELATED"/>
    <property type="match status" value="1"/>
</dbReference>
<dbReference type="GO" id="GO:0008324">
    <property type="term" value="F:monoatomic cation transmembrane transporter activity"/>
    <property type="evidence" value="ECO:0007669"/>
    <property type="project" value="InterPro"/>
</dbReference>
<dbReference type="Pfam" id="PF03600">
    <property type="entry name" value="CitMHS"/>
    <property type="match status" value="1"/>
</dbReference>
<feature type="transmembrane region" description="Helical" evidence="7">
    <location>
        <begin position="408"/>
        <end position="427"/>
    </location>
</feature>
<keyword evidence="5 7" id="KW-1133">Transmembrane helix</keyword>
<feature type="transmembrane region" description="Helical" evidence="7">
    <location>
        <begin position="27"/>
        <end position="44"/>
    </location>
</feature>
<dbReference type="Proteomes" id="UP000029264">
    <property type="component" value="Unassembled WGS sequence"/>
</dbReference>
<feature type="transmembrane region" description="Helical" evidence="7">
    <location>
        <begin position="95"/>
        <end position="118"/>
    </location>
</feature>
<keyword evidence="2" id="KW-0813">Transport</keyword>
<accession>A0A094JXC2</accession>
<feature type="transmembrane region" description="Helical" evidence="7">
    <location>
        <begin position="553"/>
        <end position="573"/>
    </location>
</feature>
<evidence type="ECO:0000256" key="5">
    <source>
        <dbReference type="ARBA" id="ARBA00022989"/>
    </source>
</evidence>
<feature type="transmembrane region" description="Helical" evidence="7">
    <location>
        <begin position="434"/>
        <end position="459"/>
    </location>
</feature>
<feature type="transmembrane region" description="Helical" evidence="7">
    <location>
        <begin position="130"/>
        <end position="149"/>
    </location>
</feature>
<evidence type="ECO:0000256" key="4">
    <source>
        <dbReference type="ARBA" id="ARBA00022737"/>
    </source>
</evidence>
<comment type="caution">
    <text evidence="9">The sequence shown here is derived from an EMBL/GenBank/DDBJ whole genome shotgun (WGS) entry which is preliminary data.</text>
</comment>
<feature type="domain" description="RCK C-terminal" evidence="8">
    <location>
        <begin position="282"/>
        <end position="368"/>
    </location>
</feature>
<dbReference type="InterPro" id="IPR004680">
    <property type="entry name" value="Cit_transptr-like_dom"/>
</dbReference>
<dbReference type="eggNOG" id="COG0471">
    <property type="taxonomic scope" value="Bacteria"/>
</dbReference>
<dbReference type="PROSITE" id="PS51202">
    <property type="entry name" value="RCK_C"/>
    <property type="match status" value="2"/>
</dbReference>
<reference evidence="9 10" key="1">
    <citation type="submission" date="2014-06" db="EMBL/GenBank/DDBJ databases">
        <title>Shewanella sp. YQH10.</title>
        <authorList>
            <person name="Liu Y."/>
            <person name="Zeng R."/>
        </authorList>
    </citation>
    <scope>NUCLEOTIDE SEQUENCE [LARGE SCALE GENOMIC DNA]</scope>
    <source>
        <strain evidence="9 10">YQH10</strain>
    </source>
</reference>
<evidence type="ECO:0000313" key="9">
    <source>
        <dbReference type="EMBL" id="KFZ37081.1"/>
    </source>
</evidence>
<protein>
    <submittedName>
        <fullName evidence="9">Transporter</fullName>
    </submittedName>
</protein>
<feature type="domain" description="RCK C-terminal" evidence="8">
    <location>
        <begin position="195"/>
        <end position="280"/>
    </location>
</feature>
<gene>
    <name evidence="9" type="ORF">HR45_12655</name>
</gene>
<dbReference type="InterPro" id="IPR051679">
    <property type="entry name" value="DASS-Related_Transporters"/>
</dbReference>
<dbReference type="RefSeq" id="WP_037443364.1">
    <property type="nucleotide sequence ID" value="NZ_JPEO01000009.1"/>
</dbReference>
<organism evidence="9 10">
    <name type="scientific">Shewanella mangrovi</name>
    <dbReference type="NCBI Taxonomy" id="1515746"/>
    <lineage>
        <taxon>Bacteria</taxon>
        <taxon>Pseudomonadati</taxon>
        <taxon>Pseudomonadota</taxon>
        <taxon>Gammaproteobacteria</taxon>
        <taxon>Alteromonadales</taxon>
        <taxon>Shewanellaceae</taxon>
        <taxon>Shewanella</taxon>
    </lineage>
</organism>
<dbReference type="InterPro" id="IPR036721">
    <property type="entry name" value="RCK_C_sf"/>
</dbReference>
<dbReference type="SUPFAM" id="SSF116726">
    <property type="entry name" value="TrkA C-terminal domain-like"/>
    <property type="match status" value="2"/>
</dbReference>
<evidence type="ECO:0000256" key="6">
    <source>
        <dbReference type="ARBA" id="ARBA00023136"/>
    </source>
</evidence>
<sequence>MSWHGYLTLALFVSTVAGLIKFQSRPAAVFGCLMLALIASELVNREQVLESFSNSGLVTLILLMMCSLVLEKTRLLRMLATGVMVKSYRSSWLRLFGITTICSAFLNNTAVVATLMAPVRNNPYHNASRLLLPLSYAAILGGTVTLIGTSTNLIVNSFYISETGHSLSFFSFFAVGILLVLGCSVVVALCSRFLPNIRSQDKSYSGYFIEAKIQKDSPLAGKSVEANGLRHLESLFLVEVVRNGQLISPVSPQELLHEGDRLVFAGDIQKVMQLHTFPGLTLFADKDGLMQRDLTEVVVRQESVLVGKSLKSAGFRALFDAAVVAIRRDGHNISGKLGDVVIEAGDFLVLAVGDEYRHRHNIGKNFISVSGVEPDLHLNGAREWLAVGGFAIAVLSSALGIIDLLQALLLLLGVFIFSGCITVNELLRRFPVDIWLIVSVAILLSFSMVNSGVATWFTSIVEQHASGLPPFYLLLLTYVVTWILTELVTNNAAAALMFPLSIGLAHGLGVNILPFVMVVAYGASGSFVSPFGYQTNLMVYNAGKYTLTHFFRAGFPVAFVYGAIVVAAVPWFFPF</sequence>
<dbReference type="EMBL" id="JPEO01000009">
    <property type="protein sequence ID" value="KFZ37081.1"/>
    <property type="molecule type" value="Genomic_DNA"/>
</dbReference>
<dbReference type="eggNOG" id="COG0490">
    <property type="taxonomic scope" value="Bacteria"/>
</dbReference>
<feature type="transmembrane region" description="Helical" evidence="7">
    <location>
        <begin position="471"/>
        <end position="498"/>
    </location>
</feature>
<dbReference type="AlphaFoldDB" id="A0A094JXC2"/>
<dbReference type="Pfam" id="PF02080">
    <property type="entry name" value="TrkA_C"/>
    <property type="match status" value="2"/>
</dbReference>
<feature type="transmembrane region" description="Helical" evidence="7">
    <location>
        <begin position="510"/>
        <end position="533"/>
    </location>
</feature>
<name>A0A094JXC2_9GAMM</name>
<keyword evidence="4" id="KW-0677">Repeat</keyword>